<dbReference type="EMBL" id="CADCVR010000084">
    <property type="protein sequence ID" value="CAA9512273.1"/>
    <property type="molecule type" value="Genomic_DNA"/>
</dbReference>
<organism evidence="2">
    <name type="scientific">uncultured Solirubrobacteraceae bacterium</name>
    <dbReference type="NCBI Taxonomy" id="1162706"/>
    <lineage>
        <taxon>Bacteria</taxon>
        <taxon>Bacillati</taxon>
        <taxon>Actinomycetota</taxon>
        <taxon>Thermoleophilia</taxon>
        <taxon>Solirubrobacterales</taxon>
        <taxon>Solirubrobacteraceae</taxon>
        <taxon>environmental samples</taxon>
    </lineage>
</organism>
<name>A0A6J4T3M8_9ACTN</name>
<accession>A0A6J4T3M8</accession>
<reference evidence="2" key="1">
    <citation type="submission" date="2020-02" db="EMBL/GenBank/DDBJ databases">
        <authorList>
            <person name="Meier V. D."/>
        </authorList>
    </citation>
    <scope>NUCLEOTIDE SEQUENCE</scope>
    <source>
        <strain evidence="2">AVDCRST_MAG53</strain>
    </source>
</reference>
<gene>
    <name evidence="2" type="ORF">AVDCRST_MAG53-2705</name>
</gene>
<feature type="non-terminal residue" evidence="2">
    <location>
        <position position="1"/>
    </location>
</feature>
<feature type="region of interest" description="Disordered" evidence="1">
    <location>
        <begin position="1"/>
        <end position="132"/>
    </location>
</feature>
<protein>
    <submittedName>
        <fullName evidence="2">Uncharacterized protein</fullName>
    </submittedName>
</protein>
<feature type="compositionally biased region" description="Basic residues" evidence="1">
    <location>
        <begin position="14"/>
        <end position="29"/>
    </location>
</feature>
<sequence length="156" mass="16647">GDLLRHHATLPGPRRPRPRAPRGARRRRAAGASPGAAGGRNRGRPRAGAPVAYRRRRVVPARATPLVRGRPHARTCGVRARRGLRGRRDGAHPGRDRRGPGGPRRHAGRSSGRARRRHRGRRRPADPAAGGLGELVGALRGARAVAARPCLASACL</sequence>
<feature type="compositionally biased region" description="Basic residues" evidence="1">
    <location>
        <begin position="103"/>
        <end position="122"/>
    </location>
</feature>
<evidence type="ECO:0000256" key="1">
    <source>
        <dbReference type="SAM" id="MobiDB-lite"/>
    </source>
</evidence>
<feature type="compositionally biased region" description="Basic residues" evidence="1">
    <location>
        <begin position="69"/>
        <end position="85"/>
    </location>
</feature>
<feature type="non-terminal residue" evidence="2">
    <location>
        <position position="156"/>
    </location>
</feature>
<dbReference type="AlphaFoldDB" id="A0A6J4T3M8"/>
<feature type="compositionally biased region" description="Basic and acidic residues" evidence="1">
    <location>
        <begin position="86"/>
        <end position="99"/>
    </location>
</feature>
<evidence type="ECO:0000313" key="2">
    <source>
        <dbReference type="EMBL" id="CAA9512273.1"/>
    </source>
</evidence>
<proteinExistence type="predicted"/>